<evidence type="ECO:0000256" key="1">
    <source>
        <dbReference type="ARBA" id="ARBA00006484"/>
    </source>
</evidence>
<name>L0AA27_CALLD</name>
<dbReference type="AlphaFoldDB" id="L0AA27"/>
<evidence type="ECO:0000313" key="2">
    <source>
        <dbReference type="EMBL" id="AFZ70711.1"/>
    </source>
</evidence>
<dbReference type="PANTHER" id="PTHR42879">
    <property type="entry name" value="3-OXOACYL-(ACYL-CARRIER-PROTEIN) REDUCTASE"/>
    <property type="match status" value="1"/>
</dbReference>
<comment type="similarity">
    <text evidence="1">Belongs to the short-chain dehydrogenases/reductases (SDR) family.</text>
</comment>
<dbReference type="InterPro" id="IPR036291">
    <property type="entry name" value="NAD(P)-bd_dom_sf"/>
</dbReference>
<dbReference type="InterPro" id="IPR050259">
    <property type="entry name" value="SDR"/>
</dbReference>
<proteinExistence type="inferred from homology"/>
<gene>
    <name evidence="2" type="ordered locus">Calag_0988</name>
</gene>
<dbReference type="EMBL" id="CP003378">
    <property type="protein sequence ID" value="AFZ70711.1"/>
    <property type="molecule type" value="Genomic_DNA"/>
</dbReference>
<dbReference type="InParanoid" id="L0AA27"/>
<evidence type="ECO:0000313" key="3">
    <source>
        <dbReference type="Proteomes" id="UP000010469"/>
    </source>
</evidence>
<dbReference type="PRINTS" id="PR00081">
    <property type="entry name" value="GDHRDH"/>
</dbReference>
<keyword evidence="3" id="KW-1185">Reference proteome</keyword>
<dbReference type="STRING" id="1056495.Calag_0988"/>
<dbReference type="eggNOG" id="arCOG01260">
    <property type="taxonomic scope" value="Archaea"/>
</dbReference>
<dbReference type="SUPFAM" id="SSF51735">
    <property type="entry name" value="NAD(P)-binding Rossmann-fold domains"/>
    <property type="match status" value="1"/>
</dbReference>
<reference evidence="3" key="1">
    <citation type="submission" date="2012-03" db="EMBL/GenBank/DDBJ databases">
        <title>Complete genome of Caldisphaera lagunensis DSM 15908.</title>
        <authorList>
            <person name="Lucas S."/>
            <person name="Copeland A."/>
            <person name="Lapidus A."/>
            <person name="Glavina del Rio T."/>
            <person name="Dalin E."/>
            <person name="Tice H."/>
            <person name="Bruce D."/>
            <person name="Goodwin L."/>
            <person name="Pitluck S."/>
            <person name="Peters L."/>
            <person name="Mikhailova N."/>
            <person name="Teshima H."/>
            <person name="Kyrpides N."/>
            <person name="Mavromatis K."/>
            <person name="Ivanova N."/>
            <person name="Brettin T."/>
            <person name="Detter J.C."/>
            <person name="Han C."/>
            <person name="Larimer F."/>
            <person name="Land M."/>
            <person name="Hauser L."/>
            <person name="Markowitz V."/>
            <person name="Cheng J.-F."/>
            <person name="Hugenholtz P."/>
            <person name="Woyke T."/>
            <person name="Wu D."/>
            <person name="Spring S."/>
            <person name="Schroeder M."/>
            <person name="Brambilla E."/>
            <person name="Klenk H.-P."/>
            <person name="Eisen J.A."/>
        </authorList>
    </citation>
    <scope>NUCLEOTIDE SEQUENCE [LARGE SCALE GENOMIC DNA]</scope>
    <source>
        <strain evidence="3">DSM 15908 / JCM 11604 / IC-154</strain>
    </source>
</reference>
<dbReference type="Proteomes" id="UP000010469">
    <property type="component" value="Chromosome"/>
</dbReference>
<protein>
    <recommendedName>
        <fullName evidence="4">Dehydrogenase</fullName>
    </recommendedName>
</protein>
<sequence length="261" mass="29497">MIIMNNKCNALVTASTKGIGFQAALSLAEKGCNVVINARNYDEIKEAKKKLKRGRNKVYGIKGDLSKKNEIDKILDKALQKLGSIDVVVMNYGNPKCEPCNLVDADYNDWLYAFNMYIYSTAEAMNYLYKHNERKVNFIIISSFSIYSPMQSTALSDIIRISLLSLVKTYSKYYSDKIRANALLLGSFKTEGAENLIKKLSSNMGIDEQDFWDKYVKSLSPLNRLGRFEELRDVISFLAFSPEYLMGSLLLFDGGSLNCII</sequence>
<dbReference type="PANTHER" id="PTHR42879:SF5">
    <property type="entry name" value="SHORT-CHAIN ALCOHOL DEHYDROGENASE"/>
    <property type="match status" value="1"/>
</dbReference>
<dbReference type="HOGENOM" id="CLU_010194_1_2_2"/>
<accession>L0AA27</accession>
<evidence type="ECO:0008006" key="4">
    <source>
        <dbReference type="Google" id="ProtNLM"/>
    </source>
</evidence>
<dbReference type="KEGG" id="clg:Calag_0988"/>
<dbReference type="Gene3D" id="3.40.50.720">
    <property type="entry name" value="NAD(P)-binding Rossmann-like Domain"/>
    <property type="match status" value="1"/>
</dbReference>
<dbReference type="InterPro" id="IPR002347">
    <property type="entry name" value="SDR_fam"/>
</dbReference>
<dbReference type="Pfam" id="PF13561">
    <property type="entry name" value="adh_short_C2"/>
    <property type="match status" value="1"/>
</dbReference>
<organism evidence="2 3">
    <name type="scientific">Caldisphaera lagunensis (strain DSM 15908 / JCM 11604 / ANMR 0165 / IC-154)</name>
    <dbReference type="NCBI Taxonomy" id="1056495"/>
    <lineage>
        <taxon>Archaea</taxon>
        <taxon>Thermoproteota</taxon>
        <taxon>Thermoprotei</taxon>
        <taxon>Acidilobales</taxon>
        <taxon>Caldisphaeraceae</taxon>
        <taxon>Caldisphaera</taxon>
    </lineage>
</organism>